<gene>
    <name evidence="2" type="ORF">PAPYR_4987</name>
</gene>
<feature type="compositionally biased region" description="Low complexity" evidence="1">
    <location>
        <begin position="230"/>
        <end position="243"/>
    </location>
</feature>
<sequence>MFVNRGATGGPVLLPPIPRANVIAAATSGAFGAAAENFHYLRAGRVTAFLSGVSKQAMVAGTTAAVVAPIQKAINTVGTRLLGISRLPGLDVIVALTHMGRLAAASAKSGDWVAFREEAASTGAVLALGRVGAVAGTAAMGPLGAVLGGIGGSAPPRAEHEKAPLQVEDFARVPDMTAAYARGYLSEAGVPAEQEEDPIEKLEMLTKLHEIIRIANTLNPPPGSDVPAPADATATTSSATTTGAEEEADQETAPESRPPSDETKKE</sequence>
<dbReference type="EMBL" id="JAPMOS010000022">
    <property type="protein sequence ID" value="KAJ4459182.1"/>
    <property type="molecule type" value="Genomic_DNA"/>
</dbReference>
<protein>
    <submittedName>
        <fullName evidence="2">Uncharacterized protein</fullName>
    </submittedName>
</protein>
<proteinExistence type="predicted"/>
<organism evidence="2 3">
    <name type="scientific">Paratrimastix pyriformis</name>
    <dbReference type="NCBI Taxonomy" id="342808"/>
    <lineage>
        <taxon>Eukaryota</taxon>
        <taxon>Metamonada</taxon>
        <taxon>Preaxostyla</taxon>
        <taxon>Paratrimastigidae</taxon>
        <taxon>Paratrimastix</taxon>
    </lineage>
</organism>
<feature type="region of interest" description="Disordered" evidence="1">
    <location>
        <begin position="216"/>
        <end position="266"/>
    </location>
</feature>
<comment type="caution">
    <text evidence="2">The sequence shown here is derived from an EMBL/GenBank/DDBJ whole genome shotgun (WGS) entry which is preliminary data.</text>
</comment>
<dbReference type="Proteomes" id="UP001141327">
    <property type="component" value="Unassembled WGS sequence"/>
</dbReference>
<name>A0ABQ8UN97_9EUKA</name>
<evidence type="ECO:0000313" key="2">
    <source>
        <dbReference type="EMBL" id="KAJ4459182.1"/>
    </source>
</evidence>
<keyword evidence="3" id="KW-1185">Reference proteome</keyword>
<accession>A0ABQ8UN97</accession>
<reference evidence="2" key="1">
    <citation type="journal article" date="2022" name="bioRxiv">
        <title>Genomics of Preaxostyla Flagellates Illuminates Evolutionary Transitions and the Path Towards Mitochondrial Loss.</title>
        <authorList>
            <person name="Novak L.V.F."/>
            <person name="Treitli S.C."/>
            <person name="Pyrih J."/>
            <person name="Halakuc P."/>
            <person name="Pipaliya S.V."/>
            <person name="Vacek V."/>
            <person name="Brzon O."/>
            <person name="Soukal P."/>
            <person name="Eme L."/>
            <person name="Dacks J.B."/>
            <person name="Karnkowska A."/>
            <person name="Elias M."/>
            <person name="Hampl V."/>
        </authorList>
    </citation>
    <scope>NUCLEOTIDE SEQUENCE</scope>
    <source>
        <strain evidence="2">RCP-MX</strain>
    </source>
</reference>
<evidence type="ECO:0000256" key="1">
    <source>
        <dbReference type="SAM" id="MobiDB-lite"/>
    </source>
</evidence>
<evidence type="ECO:0000313" key="3">
    <source>
        <dbReference type="Proteomes" id="UP001141327"/>
    </source>
</evidence>